<dbReference type="AlphaFoldDB" id="A0AAN7YCL9"/>
<organism evidence="1 2">
    <name type="scientific">Meristemomyces frigidus</name>
    <dbReference type="NCBI Taxonomy" id="1508187"/>
    <lineage>
        <taxon>Eukaryota</taxon>
        <taxon>Fungi</taxon>
        <taxon>Dikarya</taxon>
        <taxon>Ascomycota</taxon>
        <taxon>Pezizomycotina</taxon>
        <taxon>Dothideomycetes</taxon>
        <taxon>Dothideomycetidae</taxon>
        <taxon>Mycosphaerellales</taxon>
        <taxon>Teratosphaeriaceae</taxon>
        <taxon>Meristemomyces</taxon>
    </lineage>
</organism>
<gene>
    <name evidence="1" type="ORF">LTR62_008690</name>
</gene>
<accession>A0AAN7YCL9</accession>
<dbReference type="Proteomes" id="UP001310890">
    <property type="component" value="Unassembled WGS sequence"/>
</dbReference>
<evidence type="ECO:0000313" key="2">
    <source>
        <dbReference type="Proteomes" id="UP001310890"/>
    </source>
</evidence>
<dbReference type="EMBL" id="JAVRRL010000092">
    <property type="protein sequence ID" value="KAK5108234.1"/>
    <property type="molecule type" value="Genomic_DNA"/>
</dbReference>
<proteinExistence type="predicted"/>
<protein>
    <submittedName>
        <fullName evidence="1">Uncharacterized protein</fullName>
    </submittedName>
</protein>
<comment type="caution">
    <text evidence="1">The sequence shown here is derived from an EMBL/GenBank/DDBJ whole genome shotgun (WGS) entry which is preliminary data.</text>
</comment>
<reference evidence="1" key="1">
    <citation type="submission" date="2023-08" db="EMBL/GenBank/DDBJ databases">
        <title>Black Yeasts Isolated from many extreme environments.</title>
        <authorList>
            <person name="Coleine C."/>
            <person name="Stajich J.E."/>
            <person name="Selbmann L."/>
        </authorList>
    </citation>
    <scope>NUCLEOTIDE SEQUENCE</scope>
    <source>
        <strain evidence="1">CCFEE 5401</strain>
    </source>
</reference>
<evidence type="ECO:0000313" key="1">
    <source>
        <dbReference type="EMBL" id="KAK5108234.1"/>
    </source>
</evidence>
<name>A0AAN7YCL9_9PEZI</name>
<sequence>MARIIDFHYSITQCFISGSGAFSMYARLITSGRSRLWEQSDSERDDSIRERAQTAVNKYFQRGIEYIEAPKLISDDPSDAPTVPFSKERCLGDGETLCIPFDQYFKREDRKRQCLSDLARTRLIRWTEHPYHLGASMLRNQVQDALEEESRDIASPIKIELYESLDAAFVCHGCNLRQYFGLDSLLWVDDALFCEAHAPPNEQLSMMQKMLSILREYGGEFAPRSRYVIRGYLVV</sequence>